<feature type="transmembrane region" description="Helical" evidence="1">
    <location>
        <begin position="6"/>
        <end position="25"/>
    </location>
</feature>
<gene>
    <name evidence="3" type="ORF">ACJEBI_20945</name>
</gene>
<dbReference type="PANTHER" id="PTHR39430:SF1">
    <property type="entry name" value="PROTEASE"/>
    <property type="match status" value="1"/>
</dbReference>
<dbReference type="InterPro" id="IPR003675">
    <property type="entry name" value="Rce1/LyrA-like_dom"/>
</dbReference>
<evidence type="ECO:0000259" key="2">
    <source>
        <dbReference type="Pfam" id="PF02517"/>
    </source>
</evidence>
<dbReference type="PANTHER" id="PTHR39430">
    <property type="entry name" value="MEMBRANE-ASSOCIATED PROTEASE-RELATED"/>
    <property type="match status" value="1"/>
</dbReference>
<dbReference type="RefSeq" id="WP_406582428.1">
    <property type="nucleotide sequence ID" value="NZ_JBJHQH010000018.1"/>
</dbReference>
<dbReference type="Pfam" id="PF02517">
    <property type="entry name" value="Rce1-like"/>
    <property type="match status" value="1"/>
</dbReference>
<dbReference type="GO" id="GO:0016787">
    <property type="term" value="F:hydrolase activity"/>
    <property type="evidence" value="ECO:0007669"/>
    <property type="project" value="UniProtKB-KW"/>
</dbReference>
<reference evidence="3 4" key="1">
    <citation type="submission" date="2024-11" db="EMBL/GenBank/DDBJ databases">
        <authorList>
            <person name="Lucas J.A."/>
        </authorList>
    </citation>
    <scope>NUCLEOTIDE SEQUENCE [LARGE SCALE GENOMIC DNA]</scope>
    <source>
        <strain evidence="3 4">Z 5.4</strain>
    </source>
</reference>
<feature type="transmembrane region" description="Helical" evidence="1">
    <location>
        <begin position="151"/>
        <end position="167"/>
    </location>
</feature>
<feature type="transmembrane region" description="Helical" evidence="1">
    <location>
        <begin position="250"/>
        <end position="271"/>
    </location>
</feature>
<name>A0ABW8RK93_9BACI</name>
<evidence type="ECO:0000256" key="1">
    <source>
        <dbReference type="SAM" id="Phobius"/>
    </source>
</evidence>
<feature type="domain" description="CAAX prenyl protease 2/Lysostaphin resistance protein A-like" evidence="2">
    <location>
        <begin position="117"/>
        <end position="214"/>
    </location>
</feature>
<dbReference type="EC" id="3.4.-.-" evidence="3"/>
<keyword evidence="1" id="KW-1133">Transmembrane helix</keyword>
<feature type="transmembrane region" description="Helical" evidence="1">
    <location>
        <begin position="80"/>
        <end position="97"/>
    </location>
</feature>
<keyword evidence="4" id="KW-1185">Reference proteome</keyword>
<keyword evidence="3" id="KW-0378">Hydrolase</keyword>
<protein>
    <submittedName>
        <fullName evidence="3">CPBP family intramembrane glutamic endopeptidase</fullName>
        <ecNumber evidence="3">3.4.-.-</ecNumber>
    </submittedName>
</protein>
<feature type="transmembrane region" description="Helical" evidence="1">
    <location>
        <begin position="46"/>
        <end position="68"/>
    </location>
</feature>
<sequence length="283" mass="31680">MHWSKVVLHGLVLVILFLLAAIIVNPLTDGINNNSMRVTVKELIRIGLTVGMLKLYAQVFFMKSSAYFRIQKLYKIEKTWIFIGLAMPATVISFYMLTKFVVFEIQEQFYIASGFAFVISSFISACSAGVIEEILFRCYLFKLIEEKWNKIIAVCVTSILFGALHLLTINDLSLVDGSLVLIAGTLVGIMFSLIVYQTGNVWNAVVVHIIWNFFMNSKVVQFAPMADITHSSLVLFRFKSNSVWITGGTYGIEVALPVIFLYVLIIGGIAYGKIGVRSNSVKM</sequence>
<comment type="caution">
    <text evidence="3">The sequence shown here is derived from an EMBL/GenBank/DDBJ whole genome shotgun (WGS) entry which is preliminary data.</text>
</comment>
<keyword evidence="1" id="KW-0812">Transmembrane</keyword>
<feature type="transmembrane region" description="Helical" evidence="1">
    <location>
        <begin position="109"/>
        <end position="131"/>
    </location>
</feature>
<evidence type="ECO:0000313" key="3">
    <source>
        <dbReference type="EMBL" id="MFK9093931.1"/>
    </source>
</evidence>
<dbReference type="Proteomes" id="UP001623041">
    <property type="component" value="Unassembled WGS sequence"/>
</dbReference>
<keyword evidence="1" id="KW-0472">Membrane</keyword>
<proteinExistence type="predicted"/>
<evidence type="ECO:0000313" key="4">
    <source>
        <dbReference type="Proteomes" id="UP001623041"/>
    </source>
</evidence>
<organism evidence="3 4">
    <name type="scientific">Bacillus salipaludis</name>
    <dbReference type="NCBI Taxonomy" id="2547811"/>
    <lineage>
        <taxon>Bacteria</taxon>
        <taxon>Bacillati</taxon>
        <taxon>Bacillota</taxon>
        <taxon>Bacilli</taxon>
        <taxon>Bacillales</taxon>
        <taxon>Bacillaceae</taxon>
        <taxon>Bacillus</taxon>
    </lineage>
</organism>
<accession>A0ABW8RK93</accession>
<feature type="transmembrane region" description="Helical" evidence="1">
    <location>
        <begin position="179"/>
        <end position="199"/>
    </location>
</feature>
<dbReference type="EMBL" id="JBJHQH010000018">
    <property type="protein sequence ID" value="MFK9093931.1"/>
    <property type="molecule type" value="Genomic_DNA"/>
</dbReference>